<evidence type="ECO:0000313" key="12">
    <source>
        <dbReference type="Proteomes" id="UP001176940"/>
    </source>
</evidence>
<dbReference type="InterPro" id="IPR002181">
    <property type="entry name" value="Fibrinogen_a/b/g_C_dom"/>
</dbReference>
<evidence type="ECO:0000259" key="10">
    <source>
        <dbReference type="PROSITE" id="PS51406"/>
    </source>
</evidence>
<gene>
    <name evidence="11" type="ORF">RIMI_LOCUS6423003</name>
</gene>
<keyword evidence="2" id="KW-0964">Secreted</keyword>
<accession>A0ABN9L887</accession>
<keyword evidence="5" id="KW-0391">Immunity</keyword>
<feature type="signal peptide" evidence="9">
    <location>
        <begin position="1"/>
        <end position="17"/>
    </location>
</feature>
<comment type="subcellular location">
    <subcellularLocation>
        <location evidence="1">Secreted</location>
    </subcellularLocation>
</comment>
<keyword evidence="7" id="KW-0325">Glycoprotein</keyword>
<dbReference type="InterPro" id="IPR008160">
    <property type="entry name" value="Collagen"/>
</dbReference>
<dbReference type="PANTHER" id="PTHR19143:SF433">
    <property type="entry name" value="FICOLIN-2"/>
    <property type="match status" value="1"/>
</dbReference>
<evidence type="ECO:0000256" key="8">
    <source>
        <dbReference type="SAM" id="MobiDB-lite"/>
    </source>
</evidence>
<dbReference type="NCBIfam" id="NF040941">
    <property type="entry name" value="GGGWT_bact"/>
    <property type="match status" value="1"/>
</dbReference>
<dbReference type="EMBL" id="CAUEEQ010011549">
    <property type="protein sequence ID" value="CAJ0935718.1"/>
    <property type="molecule type" value="Genomic_DNA"/>
</dbReference>
<keyword evidence="6" id="KW-0176">Collagen</keyword>
<evidence type="ECO:0000313" key="11">
    <source>
        <dbReference type="EMBL" id="CAJ0935718.1"/>
    </source>
</evidence>
<keyword evidence="3" id="KW-0399">Innate immunity</keyword>
<evidence type="ECO:0000256" key="1">
    <source>
        <dbReference type="ARBA" id="ARBA00004613"/>
    </source>
</evidence>
<dbReference type="CDD" id="cd00087">
    <property type="entry name" value="FReD"/>
    <property type="match status" value="1"/>
</dbReference>
<sequence>MWTSVVPVLCLVSCIRSAEDACPEVKYVAIGETEKLTILRGCPGLPGPSGPKGEAGPSAEKGAKGDPGKAGPAGQPGPAGAPGLTGQKGEKGDSGISSPAYASRNCKELRQQGNFLSGWYKIYPDGENPLTVLCDMDTVGGGWIVFQRRYDGSVNFFREWNDYKQGFGNQLSEFWLGNDHIHRLTSSGTQEFRVDLTDFENNISFASYGSFAVSGEGDNYKLQIGAFTGGNAGDSLVYHNNRPFSTKDRDNDDFPENCAERFKGAWWYGGCHNANLNAQYLRGKHTSYADGVNWESGNGQHYSYKITEMKFRPV</sequence>
<comment type="caution">
    <text evidence="11">The sequence shown here is derived from an EMBL/GenBank/DDBJ whole genome shotgun (WGS) entry which is preliminary data.</text>
</comment>
<feature type="chain" id="PRO_5045909763" description="Fibrinogen C-terminal domain-containing protein" evidence="9">
    <location>
        <begin position="18"/>
        <end position="314"/>
    </location>
</feature>
<dbReference type="Pfam" id="PF00147">
    <property type="entry name" value="Fibrinogen_C"/>
    <property type="match status" value="1"/>
</dbReference>
<dbReference type="SMART" id="SM00186">
    <property type="entry name" value="FBG"/>
    <property type="match status" value="1"/>
</dbReference>
<keyword evidence="12" id="KW-1185">Reference proteome</keyword>
<evidence type="ECO:0000256" key="4">
    <source>
        <dbReference type="ARBA" id="ARBA00022729"/>
    </source>
</evidence>
<keyword evidence="4 9" id="KW-0732">Signal</keyword>
<name>A0ABN9L887_9NEOB</name>
<dbReference type="PROSITE" id="PS51406">
    <property type="entry name" value="FIBRINOGEN_C_2"/>
    <property type="match status" value="1"/>
</dbReference>
<feature type="region of interest" description="Disordered" evidence="8">
    <location>
        <begin position="41"/>
        <end position="97"/>
    </location>
</feature>
<dbReference type="Gene3D" id="3.90.215.10">
    <property type="entry name" value="Gamma Fibrinogen, chain A, domain 1"/>
    <property type="match status" value="1"/>
</dbReference>
<evidence type="ECO:0000256" key="7">
    <source>
        <dbReference type="ARBA" id="ARBA00023180"/>
    </source>
</evidence>
<reference evidence="11" key="1">
    <citation type="submission" date="2023-07" db="EMBL/GenBank/DDBJ databases">
        <authorList>
            <person name="Stuckert A."/>
        </authorList>
    </citation>
    <scope>NUCLEOTIDE SEQUENCE</scope>
</reference>
<dbReference type="Proteomes" id="UP001176940">
    <property type="component" value="Unassembled WGS sequence"/>
</dbReference>
<organism evidence="11 12">
    <name type="scientific">Ranitomeya imitator</name>
    <name type="common">mimic poison frog</name>
    <dbReference type="NCBI Taxonomy" id="111125"/>
    <lineage>
        <taxon>Eukaryota</taxon>
        <taxon>Metazoa</taxon>
        <taxon>Chordata</taxon>
        <taxon>Craniata</taxon>
        <taxon>Vertebrata</taxon>
        <taxon>Euteleostomi</taxon>
        <taxon>Amphibia</taxon>
        <taxon>Batrachia</taxon>
        <taxon>Anura</taxon>
        <taxon>Neobatrachia</taxon>
        <taxon>Hyloidea</taxon>
        <taxon>Dendrobatidae</taxon>
        <taxon>Dendrobatinae</taxon>
        <taxon>Ranitomeya</taxon>
    </lineage>
</organism>
<dbReference type="SUPFAM" id="SSF56496">
    <property type="entry name" value="Fibrinogen C-terminal domain-like"/>
    <property type="match status" value="1"/>
</dbReference>
<proteinExistence type="predicted"/>
<evidence type="ECO:0000256" key="3">
    <source>
        <dbReference type="ARBA" id="ARBA00022588"/>
    </source>
</evidence>
<evidence type="ECO:0000256" key="9">
    <source>
        <dbReference type="SAM" id="SignalP"/>
    </source>
</evidence>
<dbReference type="InterPro" id="IPR050373">
    <property type="entry name" value="Fibrinogen_C-term_domain"/>
</dbReference>
<evidence type="ECO:0000256" key="5">
    <source>
        <dbReference type="ARBA" id="ARBA00022859"/>
    </source>
</evidence>
<feature type="compositionally biased region" description="Low complexity" evidence="8">
    <location>
        <begin position="69"/>
        <end position="82"/>
    </location>
</feature>
<protein>
    <recommendedName>
        <fullName evidence="10">Fibrinogen C-terminal domain-containing protein</fullName>
    </recommendedName>
</protein>
<dbReference type="Pfam" id="PF01391">
    <property type="entry name" value="Collagen"/>
    <property type="match status" value="1"/>
</dbReference>
<evidence type="ECO:0000256" key="2">
    <source>
        <dbReference type="ARBA" id="ARBA00022525"/>
    </source>
</evidence>
<dbReference type="InterPro" id="IPR014716">
    <property type="entry name" value="Fibrinogen_a/b/g_C_1"/>
</dbReference>
<dbReference type="InterPro" id="IPR036056">
    <property type="entry name" value="Fibrinogen-like_C"/>
</dbReference>
<dbReference type="PANTHER" id="PTHR19143">
    <property type="entry name" value="FIBRINOGEN/TENASCIN/ANGIOPOEITIN"/>
    <property type="match status" value="1"/>
</dbReference>
<feature type="domain" description="Fibrinogen C-terminal" evidence="10">
    <location>
        <begin position="97"/>
        <end position="314"/>
    </location>
</feature>
<evidence type="ECO:0000256" key="6">
    <source>
        <dbReference type="ARBA" id="ARBA00023119"/>
    </source>
</evidence>